<evidence type="ECO:0000313" key="4">
    <source>
        <dbReference type="EMBL" id="AMP12992.1"/>
    </source>
</evidence>
<evidence type="ECO:0000256" key="2">
    <source>
        <dbReference type="SAM" id="SignalP"/>
    </source>
</evidence>
<keyword evidence="1 4" id="KW-0378">Hydrolase</keyword>
<dbReference type="EMBL" id="CP013236">
    <property type="protein sequence ID" value="AMP12992.1"/>
    <property type="molecule type" value="Genomic_DNA"/>
</dbReference>
<dbReference type="InterPro" id="IPR051340">
    <property type="entry name" value="Haloalkane_dehalogenase"/>
</dbReference>
<dbReference type="GO" id="GO:0016787">
    <property type="term" value="F:hydrolase activity"/>
    <property type="evidence" value="ECO:0007669"/>
    <property type="project" value="UniProtKB-KW"/>
</dbReference>
<evidence type="ECO:0000256" key="1">
    <source>
        <dbReference type="ARBA" id="ARBA00022801"/>
    </source>
</evidence>
<feature type="signal peptide" evidence="2">
    <location>
        <begin position="1"/>
        <end position="20"/>
    </location>
</feature>
<dbReference type="PANTHER" id="PTHR42977:SF3">
    <property type="entry name" value="AB HYDROLASE-1 DOMAIN-CONTAINING PROTEIN"/>
    <property type="match status" value="1"/>
</dbReference>
<dbReference type="InterPro" id="IPR000073">
    <property type="entry name" value="AB_hydrolase_1"/>
</dbReference>
<dbReference type="PRINTS" id="PR00412">
    <property type="entry name" value="EPOXHYDRLASE"/>
</dbReference>
<dbReference type="Pfam" id="PF00561">
    <property type="entry name" value="Abhydrolase_1"/>
    <property type="match status" value="1"/>
</dbReference>
<dbReference type="RefSeq" id="WP_082806920.1">
    <property type="nucleotide sequence ID" value="NZ_CP013236.1"/>
</dbReference>
<keyword evidence="2" id="KW-0732">Signal</keyword>
<dbReference type="PANTHER" id="PTHR42977">
    <property type="entry name" value="HYDROLASE-RELATED"/>
    <property type="match status" value="1"/>
</dbReference>
<reference evidence="4 5" key="1">
    <citation type="submission" date="2015-11" db="EMBL/GenBank/DDBJ databases">
        <title>Exploring the genomic traits of fungus-feeding bacterial genus Collimonas.</title>
        <authorList>
            <person name="Song C."/>
            <person name="Schmidt R."/>
            <person name="de Jager V."/>
            <person name="Krzyzanowska D."/>
            <person name="Jongedijk E."/>
            <person name="Cankar K."/>
            <person name="Beekwilder J."/>
            <person name="van Veen A."/>
            <person name="de Boer W."/>
            <person name="van Veen J.A."/>
            <person name="Garbeva P."/>
        </authorList>
    </citation>
    <scope>NUCLEOTIDE SEQUENCE [LARGE SCALE GENOMIC DNA]</scope>
    <source>
        <strain evidence="4 5">Ter291</strain>
    </source>
</reference>
<gene>
    <name evidence="4" type="ORF">CPter291_0708</name>
</gene>
<evidence type="ECO:0000259" key="3">
    <source>
        <dbReference type="Pfam" id="PF00561"/>
    </source>
</evidence>
<feature type="chain" id="PRO_5045627758" evidence="2">
    <location>
        <begin position="21"/>
        <end position="311"/>
    </location>
</feature>
<feature type="domain" description="AB hydrolase-1" evidence="3">
    <location>
        <begin position="47"/>
        <end position="291"/>
    </location>
</feature>
<sequence>MKSTVIGLCIALFSSLEAQAAPQVAYRTQDVDGIRIFYREAGNPANPTILLLHGFPSSSHMYRDLIPALMGKFHVIAPDYPGSGYSEVPEGVSFTPTFDGLADVMTRFVEKKGLTKFALYVQDFGGPVGFRIAAKHPDWISALVIQNANAYKEGLSTQVASEIKQLSVGINAETEQAMSQVLSPQGVQFMYKTGARNPEQLSPDAWMHDQDGLQNAWNRKIQMGLLVDYHTNVEQYPAWHAYFRKSQPPTLIVWGKNDPLFIEAGAKAYLQDIKNAELHFLDSGHFALEEDSAEIASLVTSFIENRATITR</sequence>
<dbReference type="Gene3D" id="3.40.50.1820">
    <property type="entry name" value="alpha/beta hydrolase"/>
    <property type="match status" value="1"/>
</dbReference>
<proteinExistence type="predicted"/>
<keyword evidence="5" id="KW-1185">Reference proteome</keyword>
<accession>A0ABN4M6J9</accession>
<protein>
    <submittedName>
        <fullName evidence="4">Alpha/beta hydrolase fold family protein</fullName>
    </submittedName>
</protein>
<name>A0ABN4M6J9_9BURK</name>
<dbReference type="InterPro" id="IPR000639">
    <property type="entry name" value="Epox_hydrolase-like"/>
</dbReference>
<organism evidence="4 5">
    <name type="scientific">Collimonas pratensis</name>
    <dbReference type="NCBI Taxonomy" id="279113"/>
    <lineage>
        <taxon>Bacteria</taxon>
        <taxon>Pseudomonadati</taxon>
        <taxon>Pseudomonadota</taxon>
        <taxon>Betaproteobacteria</taxon>
        <taxon>Burkholderiales</taxon>
        <taxon>Oxalobacteraceae</taxon>
        <taxon>Collimonas</taxon>
    </lineage>
</organism>
<dbReference type="Proteomes" id="UP000074914">
    <property type="component" value="Chromosome"/>
</dbReference>
<dbReference type="SUPFAM" id="SSF53474">
    <property type="entry name" value="alpha/beta-Hydrolases"/>
    <property type="match status" value="1"/>
</dbReference>
<dbReference type="InterPro" id="IPR029058">
    <property type="entry name" value="AB_hydrolase_fold"/>
</dbReference>
<dbReference type="PRINTS" id="PR00111">
    <property type="entry name" value="ABHYDROLASE"/>
</dbReference>
<evidence type="ECO:0000313" key="5">
    <source>
        <dbReference type="Proteomes" id="UP000074914"/>
    </source>
</evidence>